<dbReference type="OrthoDB" id="284473at2759"/>
<name>F4PD57_BATDJ</name>
<accession>F4PD57</accession>
<reference evidence="2 3" key="1">
    <citation type="submission" date="2009-12" db="EMBL/GenBank/DDBJ databases">
        <title>The draft genome of Batrachochytrium dendrobatidis.</title>
        <authorList>
            <consortium name="US DOE Joint Genome Institute (JGI-PGF)"/>
            <person name="Kuo A."/>
            <person name="Salamov A."/>
            <person name="Schmutz J."/>
            <person name="Lucas S."/>
            <person name="Pitluck S."/>
            <person name="Rosenblum E."/>
            <person name="Stajich J."/>
            <person name="Eisen M."/>
            <person name="Grigoriev I.V."/>
        </authorList>
    </citation>
    <scope>NUCLEOTIDE SEQUENCE [LARGE SCALE GENOMIC DNA]</scope>
    <source>
        <strain evidence="3">JAM81 / FGSC 10211</strain>
    </source>
</reference>
<dbReference type="HOGENOM" id="CLU_357132_0_0_1"/>
<organism evidence="2 3">
    <name type="scientific">Batrachochytrium dendrobatidis (strain JAM81 / FGSC 10211)</name>
    <name type="common">Frog chytrid fungus</name>
    <dbReference type="NCBI Taxonomy" id="684364"/>
    <lineage>
        <taxon>Eukaryota</taxon>
        <taxon>Fungi</taxon>
        <taxon>Fungi incertae sedis</taxon>
        <taxon>Chytridiomycota</taxon>
        <taxon>Chytridiomycota incertae sedis</taxon>
        <taxon>Chytridiomycetes</taxon>
        <taxon>Rhizophydiales</taxon>
        <taxon>Rhizophydiales incertae sedis</taxon>
        <taxon>Batrachochytrium</taxon>
    </lineage>
</organism>
<dbReference type="GeneID" id="18244546"/>
<dbReference type="PANTHER" id="PTHR13246:SF1">
    <property type="entry name" value="CYTOSOLIC ENDO-BETA-N-ACETYLGLUCOSAMINIDASE"/>
    <property type="match status" value="1"/>
</dbReference>
<dbReference type="PANTHER" id="PTHR13246">
    <property type="entry name" value="ENDO BETA N-ACETYLGLUCOSAMINIDASE"/>
    <property type="match status" value="1"/>
</dbReference>
<dbReference type="AlphaFoldDB" id="F4PD57"/>
<dbReference type="Proteomes" id="UP000007241">
    <property type="component" value="Unassembled WGS sequence"/>
</dbReference>
<dbReference type="GO" id="GO:0033925">
    <property type="term" value="F:mannosyl-glycoprotein endo-beta-N-acetylglucosaminidase activity"/>
    <property type="evidence" value="ECO:0000318"/>
    <property type="project" value="GO_Central"/>
</dbReference>
<dbReference type="Pfam" id="PF03644">
    <property type="entry name" value="Glyco_hydro_85"/>
    <property type="match status" value="1"/>
</dbReference>
<dbReference type="FunFam" id="3.20.20.80:FF:000355">
    <property type="entry name" value="Uncharacterized protein"/>
    <property type="match status" value="1"/>
</dbReference>
<protein>
    <recommendedName>
        <fullName evidence="1">Cytosolic endo-beta-N-acetylglucosaminidase TIM barrel domain-containing protein</fullName>
    </recommendedName>
</protein>
<keyword evidence="3" id="KW-1185">Reference proteome</keyword>
<gene>
    <name evidence="2" type="ORF">BATDEDRAFT_92209</name>
</gene>
<evidence type="ECO:0000313" key="3">
    <source>
        <dbReference type="Proteomes" id="UP000007241"/>
    </source>
</evidence>
<dbReference type="InterPro" id="IPR005201">
    <property type="entry name" value="TIM_ENGase"/>
</dbReference>
<dbReference type="InParanoid" id="F4PD57"/>
<dbReference type="EMBL" id="GL882894">
    <property type="protein sequence ID" value="EGF77033.1"/>
    <property type="molecule type" value="Genomic_DNA"/>
</dbReference>
<dbReference type="STRING" id="684364.F4PD57"/>
<dbReference type="Gene3D" id="2.60.120.260">
    <property type="entry name" value="Galactose-binding domain-like"/>
    <property type="match status" value="1"/>
</dbReference>
<dbReference type="InterPro" id="IPR032979">
    <property type="entry name" value="ENGase"/>
</dbReference>
<dbReference type="GO" id="GO:0005829">
    <property type="term" value="C:cytosol"/>
    <property type="evidence" value="ECO:0007669"/>
    <property type="project" value="UniProtKB-SubCell"/>
</dbReference>
<dbReference type="RefSeq" id="XP_006682546.1">
    <property type="nucleotide sequence ID" value="XM_006682483.1"/>
</dbReference>
<sequence length="785" mass="88644">MNTVAESYPTSRPLKSMDHLDDWTPLQDPFGRCTLPLQQRCIQRLNKAAHYQSALQNCNSINATNIKKVAVCHDMCGGYDIHQDALIQGNYGLINDVHQPIYTIQYWQYIDEFIYFSHARFSIPPVATFITEWEDGILETMKLIYGPAYTPDSPNSAMKFSPHYADKMVELALYFGFEGWFINIESDLSSPLHAETMAHFLSYLTAQMHSRVPGGQVMFYDSLTRSGKMFFDACDSLFTNYTWKQEGPCNSAELASSHGQSPSRIYTGIDVWGRKTYGGGGFNVHKALKVIQSAGTSCALFAPGWTYEYMRKTPFKQVEERFWCNVDVDVIDPEQTNSIAEQKTMDPDWVKDANELKPVEIKKRGTMIDADDVGCVADYISPRPAACQSILYNSPLIEPLQWFYSCFDQGFGTNYSIHGKAVFNASWSHIASQSVPPTHRTKTSRYIVKCPILPLPLHSKTVQPPSTVVERIAFQNIPGSTQTSDVVTGNAWLGGSILKLQATLSFTELHPQSSSHHTVTGYLFQVFDLDMDLQSKVYVRVRYTMDFTSDCLPLQNKFDNDGMLALSIHHPHYGTRLIYATETHKLQVDALLWHTTVFQIGDGVIPSSKQTCPFTLGVVMIPFKTPLMEHANFAHECCMTVQVGEIFISPLFPLLTVDMASESIQTRSITVNNAQVSTDSRHMWMTITWEYDIRVEETFTQIPYMGRCEVFMDGTYLGSAFIGMYRISIPLDLSNADYCQIRVVGIDASGNTRYTATELITIPFIQTKCIEYSRVSCCDEQSVKH</sequence>
<dbReference type="Gene3D" id="3.20.20.80">
    <property type="entry name" value="Glycosidases"/>
    <property type="match status" value="1"/>
</dbReference>
<proteinExistence type="predicted"/>
<feature type="domain" description="Cytosolic endo-beta-N-acetylglucosaminidase TIM barrel" evidence="1">
    <location>
        <begin position="97"/>
        <end position="415"/>
    </location>
</feature>
<dbReference type="GO" id="GO:0006491">
    <property type="term" value="P:N-glycan processing"/>
    <property type="evidence" value="ECO:0000318"/>
    <property type="project" value="GO_Central"/>
</dbReference>
<evidence type="ECO:0000259" key="1">
    <source>
        <dbReference type="Pfam" id="PF03644"/>
    </source>
</evidence>
<evidence type="ECO:0000313" key="2">
    <source>
        <dbReference type="EMBL" id="EGF77033.1"/>
    </source>
</evidence>